<keyword evidence="4" id="KW-1185">Reference proteome</keyword>
<dbReference type="Pfam" id="PF01871">
    <property type="entry name" value="AMMECR1"/>
    <property type="match status" value="1"/>
</dbReference>
<dbReference type="PANTHER" id="PTHR13016">
    <property type="entry name" value="AMMECR1 HOMOLOG"/>
    <property type="match status" value="1"/>
</dbReference>
<gene>
    <name evidence="3" type="ORF">ACHAW5_005655</name>
</gene>
<dbReference type="Gene3D" id="3.30.700.20">
    <property type="entry name" value="Hypothetical protein ph0010, domain 1"/>
    <property type="match status" value="1"/>
</dbReference>
<feature type="domain" description="AMMECR1" evidence="2">
    <location>
        <begin position="56"/>
        <end position="277"/>
    </location>
</feature>
<dbReference type="PROSITE" id="PS51112">
    <property type="entry name" value="AMMECR1"/>
    <property type="match status" value="1"/>
</dbReference>
<feature type="non-terminal residue" evidence="3">
    <location>
        <position position="1"/>
    </location>
</feature>
<dbReference type="Proteomes" id="UP001530315">
    <property type="component" value="Unassembled WGS sequence"/>
</dbReference>
<evidence type="ECO:0000259" key="2">
    <source>
        <dbReference type="PROSITE" id="PS51112"/>
    </source>
</evidence>
<feature type="compositionally biased region" description="Basic and acidic residues" evidence="1">
    <location>
        <begin position="375"/>
        <end position="386"/>
    </location>
</feature>
<feature type="region of interest" description="Disordered" evidence="1">
    <location>
        <begin position="1"/>
        <end position="34"/>
    </location>
</feature>
<accession>A0ABD3P5D7</accession>
<dbReference type="InterPro" id="IPR027485">
    <property type="entry name" value="AMMECR1_N"/>
</dbReference>
<protein>
    <recommendedName>
        <fullName evidence="2">AMMECR1 domain-containing protein</fullName>
    </recommendedName>
</protein>
<dbReference type="AlphaFoldDB" id="A0ABD3P5D7"/>
<feature type="region of interest" description="Disordered" evidence="1">
    <location>
        <begin position="309"/>
        <end position="344"/>
    </location>
</feature>
<dbReference type="InterPro" id="IPR023473">
    <property type="entry name" value="AMMECR1"/>
</dbReference>
<dbReference type="PANTHER" id="PTHR13016:SF0">
    <property type="entry name" value="AMME SYNDROME CANDIDATE GENE 1 PROTEIN"/>
    <property type="match status" value="1"/>
</dbReference>
<feature type="compositionally biased region" description="Acidic residues" evidence="1">
    <location>
        <begin position="24"/>
        <end position="34"/>
    </location>
</feature>
<evidence type="ECO:0000256" key="1">
    <source>
        <dbReference type="SAM" id="MobiDB-lite"/>
    </source>
</evidence>
<evidence type="ECO:0000313" key="3">
    <source>
        <dbReference type="EMBL" id="KAL3782932.1"/>
    </source>
</evidence>
<feature type="region of interest" description="Disordered" evidence="1">
    <location>
        <begin position="278"/>
        <end position="297"/>
    </location>
</feature>
<feature type="region of interest" description="Disordered" evidence="1">
    <location>
        <begin position="357"/>
        <end position="386"/>
    </location>
</feature>
<comment type="caution">
    <text evidence="3">The sequence shown here is derived from an EMBL/GenBank/DDBJ whole genome shotgun (WGS) entry which is preliminary data.</text>
</comment>
<feature type="compositionally biased region" description="Gly residues" evidence="1">
    <location>
        <begin position="10"/>
        <end position="23"/>
    </location>
</feature>
<dbReference type="InterPro" id="IPR036071">
    <property type="entry name" value="AMMECR1_dom_sf"/>
</dbReference>
<sequence length="386" mass="41810">VDVRIRRRTGGGGGGRRVSGGGAGEDDDNYENEEEVAATPDMCCHCFDALLVELLVGPTTTIRGKHDDYDDVVVGSVRSRRRLSRAPSYVPPAVDCPLFVTWSKLRVVDDRRRPVVHPPSSHDDDDEGGRYDLRGCVGTLSPRSLPYALSEFAVASALHDRRFDPIAKSELPYLRVGVSLLVGYEECADHLDWVVGVHGIIVCLVVVVEGVRTTYTATFLPEVAREQRWGRIEAVISLVRKAGYRGDVTDDLLSRARFTRYRSSRCSLSYGEYAAAASADDDDDDYGGDGTTTTTVGAARRTRDDAIATAVADGTIGHESSTSDRGGGSRAPPPVVSVPPGEAGLFLQRSTSSWETGSARTFFSGRDSPRSPTRPLERAFVDAQRG</sequence>
<organism evidence="3 4">
    <name type="scientific">Stephanodiscus triporus</name>
    <dbReference type="NCBI Taxonomy" id="2934178"/>
    <lineage>
        <taxon>Eukaryota</taxon>
        <taxon>Sar</taxon>
        <taxon>Stramenopiles</taxon>
        <taxon>Ochrophyta</taxon>
        <taxon>Bacillariophyta</taxon>
        <taxon>Coscinodiscophyceae</taxon>
        <taxon>Thalassiosirophycidae</taxon>
        <taxon>Stephanodiscales</taxon>
        <taxon>Stephanodiscaceae</taxon>
        <taxon>Stephanodiscus</taxon>
    </lineage>
</organism>
<reference evidence="3 4" key="1">
    <citation type="submission" date="2024-10" db="EMBL/GenBank/DDBJ databases">
        <title>Updated reference genomes for cyclostephanoid diatoms.</title>
        <authorList>
            <person name="Roberts W.R."/>
            <person name="Alverson A.J."/>
        </authorList>
    </citation>
    <scope>NUCLEOTIDE SEQUENCE [LARGE SCALE GENOMIC DNA]</scope>
    <source>
        <strain evidence="3 4">AJA276-08</strain>
    </source>
</reference>
<evidence type="ECO:0000313" key="4">
    <source>
        <dbReference type="Proteomes" id="UP001530315"/>
    </source>
</evidence>
<dbReference type="InterPro" id="IPR002733">
    <property type="entry name" value="AMMECR1_domain"/>
</dbReference>
<dbReference type="EMBL" id="JALLAZ020000993">
    <property type="protein sequence ID" value="KAL3782932.1"/>
    <property type="molecule type" value="Genomic_DNA"/>
</dbReference>
<dbReference type="SUPFAM" id="SSF143447">
    <property type="entry name" value="AMMECR1-like"/>
    <property type="match status" value="1"/>
</dbReference>
<name>A0ABD3P5D7_9STRA</name>
<proteinExistence type="predicted"/>